<reference evidence="1" key="1">
    <citation type="submission" date="2018-11" db="EMBL/GenBank/DDBJ databases">
        <authorList>
            <consortium name="Pathogen Informatics"/>
        </authorList>
    </citation>
    <scope>NUCLEOTIDE SEQUENCE</scope>
</reference>
<evidence type="ECO:0000313" key="2">
    <source>
        <dbReference type="Proteomes" id="UP000784294"/>
    </source>
</evidence>
<dbReference type="Proteomes" id="UP000784294">
    <property type="component" value="Unassembled WGS sequence"/>
</dbReference>
<name>A0A448X5K3_9PLAT</name>
<evidence type="ECO:0000313" key="1">
    <source>
        <dbReference type="EMBL" id="VEL28614.1"/>
    </source>
</evidence>
<sequence length="73" mass="8584">MVRVVRVVQVVRWARMVRVVRPSFRAACSVHRNRPADERSPLLTEAQSRRWCPFLGGIEKLRLRLGRSRISRC</sequence>
<accession>A0A448X5K3</accession>
<gene>
    <name evidence="1" type="ORF">PXEA_LOCUS22054</name>
</gene>
<comment type="caution">
    <text evidence="1">The sequence shown here is derived from an EMBL/GenBank/DDBJ whole genome shotgun (WGS) entry which is preliminary data.</text>
</comment>
<protein>
    <submittedName>
        <fullName evidence="1">Uncharacterized protein</fullName>
    </submittedName>
</protein>
<proteinExistence type="predicted"/>
<organism evidence="1 2">
    <name type="scientific">Protopolystoma xenopodis</name>
    <dbReference type="NCBI Taxonomy" id="117903"/>
    <lineage>
        <taxon>Eukaryota</taxon>
        <taxon>Metazoa</taxon>
        <taxon>Spiralia</taxon>
        <taxon>Lophotrochozoa</taxon>
        <taxon>Platyhelminthes</taxon>
        <taxon>Monogenea</taxon>
        <taxon>Polyopisthocotylea</taxon>
        <taxon>Polystomatidea</taxon>
        <taxon>Polystomatidae</taxon>
        <taxon>Protopolystoma</taxon>
    </lineage>
</organism>
<keyword evidence="2" id="KW-1185">Reference proteome</keyword>
<dbReference type="EMBL" id="CAAALY010096399">
    <property type="protein sequence ID" value="VEL28614.1"/>
    <property type="molecule type" value="Genomic_DNA"/>
</dbReference>
<dbReference type="AlphaFoldDB" id="A0A448X5K3"/>